<proteinExistence type="predicted"/>
<dbReference type="RefSeq" id="WP_189171339.1">
    <property type="nucleotide sequence ID" value="NZ_BMQB01000008.1"/>
</dbReference>
<organism evidence="1 2">
    <name type="scientific">Pilimelia anulata</name>
    <dbReference type="NCBI Taxonomy" id="53371"/>
    <lineage>
        <taxon>Bacteria</taxon>
        <taxon>Bacillati</taxon>
        <taxon>Actinomycetota</taxon>
        <taxon>Actinomycetes</taxon>
        <taxon>Micromonosporales</taxon>
        <taxon>Micromonosporaceae</taxon>
        <taxon>Pilimelia</taxon>
    </lineage>
</organism>
<reference evidence="1" key="1">
    <citation type="journal article" date="2014" name="Int. J. Syst. Evol. Microbiol.">
        <title>Complete genome sequence of Corynebacterium casei LMG S-19264T (=DSM 44701T), isolated from a smear-ripened cheese.</title>
        <authorList>
            <consortium name="US DOE Joint Genome Institute (JGI-PGF)"/>
            <person name="Walter F."/>
            <person name="Albersmeier A."/>
            <person name="Kalinowski J."/>
            <person name="Ruckert C."/>
        </authorList>
    </citation>
    <scope>NUCLEOTIDE SEQUENCE</scope>
    <source>
        <strain evidence="1">JCM 3090</strain>
    </source>
</reference>
<accession>A0A8J3BF29</accession>
<dbReference type="Proteomes" id="UP000649739">
    <property type="component" value="Unassembled WGS sequence"/>
</dbReference>
<evidence type="ECO:0000313" key="1">
    <source>
        <dbReference type="EMBL" id="GGK02807.1"/>
    </source>
</evidence>
<gene>
    <name evidence="1" type="ORF">GCM10010123_35970</name>
</gene>
<dbReference type="EMBL" id="BMQB01000008">
    <property type="protein sequence ID" value="GGK02807.1"/>
    <property type="molecule type" value="Genomic_DNA"/>
</dbReference>
<sequence>MILLLLLTVSLALLIAAVERRHRRAPAAWPLGGTAADDRDRVRAAADLRALTARPVAAVPDRGPRRRARFAAAARPARAAHPADRCRTA</sequence>
<dbReference type="AlphaFoldDB" id="A0A8J3BF29"/>
<evidence type="ECO:0000313" key="2">
    <source>
        <dbReference type="Proteomes" id="UP000649739"/>
    </source>
</evidence>
<protein>
    <submittedName>
        <fullName evidence="1">Uncharacterized protein</fullName>
    </submittedName>
</protein>
<reference evidence="1" key="2">
    <citation type="submission" date="2020-09" db="EMBL/GenBank/DDBJ databases">
        <authorList>
            <person name="Sun Q."/>
            <person name="Ohkuma M."/>
        </authorList>
    </citation>
    <scope>NUCLEOTIDE SEQUENCE</scope>
    <source>
        <strain evidence="1">JCM 3090</strain>
    </source>
</reference>
<comment type="caution">
    <text evidence="1">The sequence shown here is derived from an EMBL/GenBank/DDBJ whole genome shotgun (WGS) entry which is preliminary data.</text>
</comment>
<name>A0A8J3BF29_9ACTN</name>
<keyword evidence="2" id="KW-1185">Reference proteome</keyword>